<dbReference type="Proteomes" id="UP001221757">
    <property type="component" value="Unassembled WGS sequence"/>
</dbReference>
<dbReference type="EMBL" id="JARKIE010000470">
    <property type="protein sequence ID" value="KAJ7635633.1"/>
    <property type="molecule type" value="Genomic_DNA"/>
</dbReference>
<organism evidence="1 2">
    <name type="scientific">Mycena rosella</name>
    <name type="common">Pink bonnet</name>
    <name type="synonym">Agaricus rosellus</name>
    <dbReference type="NCBI Taxonomy" id="1033263"/>
    <lineage>
        <taxon>Eukaryota</taxon>
        <taxon>Fungi</taxon>
        <taxon>Dikarya</taxon>
        <taxon>Basidiomycota</taxon>
        <taxon>Agaricomycotina</taxon>
        <taxon>Agaricomycetes</taxon>
        <taxon>Agaricomycetidae</taxon>
        <taxon>Agaricales</taxon>
        <taxon>Marasmiineae</taxon>
        <taxon>Mycenaceae</taxon>
        <taxon>Mycena</taxon>
    </lineage>
</organism>
<gene>
    <name evidence="1" type="ORF">B0H17DRAFT_1280002</name>
</gene>
<keyword evidence="2" id="KW-1185">Reference proteome</keyword>
<evidence type="ECO:0000313" key="2">
    <source>
        <dbReference type="Proteomes" id="UP001221757"/>
    </source>
</evidence>
<dbReference type="InterPro" id="IPR032675">
    <property type="entry name" value="LRR_dom_sf"/>
</dbReference>
<comment type="caution">
    <text evidence="1">The sequence shown here is derived from an EMBL/GenBank/DDBJ whole genome shotgun (WGS) entry which is preliminary data.</text>
</comment>
<proteinExistence type="predicted"/>
<sequence>MLATFPDEPASAVPPPALHGLKLCGKSVRPILAWLHAVGHLSKVDSLTLPLVRVEDVLTVHIALQQLGPALHHLDITGTWSEEYNGGYYRTADLLTLFDFSLHPNLKTLAIHYANSYHDLSPNQMIQLLTRLKSRALERLALKMYYLSYDNSDQWTTLDMFLSPDRFPHLRNIVLKCWGGHEAVRAKLPSSFLGGCCRWNTICRIRIARGHRL</sequence>
<reference evidence="1" key="1">
    <citation type="submission" date="2023-03" db="EMBL/GenBank/DDBJ databases">
        <title>Massive genome expansion in bonnet fungi (Mycena s.s.) driven by repeated elements and novel gene families across ecological guilds.</title>
        <authorList>
            <consortium name="Lawrence Berkeley National Laboratory"/>
            <person name="Harder C.B."/>
            <person name="Miyauchi S."/>
            <person name="Viragh M."/>
            <person name="Kuo A."/>
            <person name="Thoen E."/>
            <person name="Andreopoulos B."/>
            <person name="Lu D."/>
            <person name="Skrede I."/>
            <person name="Drula E."/>
            <person name="Henrissat B."/>
            <person name="Morin E."/>
            <person name="Kohler A."/>
            <person name="Barry K."/>
            <person name="LaButti K."/>
            <person name="Morin E."/>
            <person name="Salamov A."/>
            <person name="Lipzen A."/>
            <person name="Mereny Z."/>
            <person name="Hegedus B."/>
            <person name="Baldrian P."/>
            <person name="Stursova M."/>
            <person name="Weitz H."/>
            <person name="Taylor A."/>
            <person name="Grigoriev I.V."/>
            <person name="Nagy L.G."/>
            <person name="Martin F."/>
            <person name="Kauserud H."/>
        </authorList>
    </citation>
    <scope>NUCLEOTIDE SEQUENCE</scope>
    <source>
        <strain evidence="1">CBHHK067</strain>
    </source>
</reference>
<dbReference type="AlphaFoldDB" id="A0AAD7C0M8"/>
<dbReference type="Gene3D" id="3.80.10.10">
    <property type="entry name" value="Ribonuclease Inhibitor"/>
    <property type="match status" value="1"/>
</dbReference>
<evidence type="ECO:0000313" key="1">
    <source>
        <dbReference type="EMBL" id="KAJ7635633.1"/>
    </source>
</evidence>
<accession>A0AAD7C0M8</accession>
<name>A0AAD7C0M8_MYCRO</name>
<protein>
    <submittedName>
        <fullName evidence="1">Uncharacterized protein</fullName>
    </submittedName>
</protein>